<dbReference type="PANTHER" id="PTHR30614:SF21">
    <property type="entry name" value="AMINO ACID ABC TRANSPORTER PERMEASE"/>
    <property type="match status" value="1"/>
</dbReference>
<dbReference type="InterPro" id="IPR043429">
    <property type="entry name" value="ArtM/GltK/GlnP/TcyL/YhdX-like"/>
</dbReference>
<dbReference type="Gene3D" id="1.10.3720.10">
    <property type="entry name" value="MetI-like"/>
    <property type="match status" value="1"/>
</dbReference>
<dbReference type="InterPro" id="IPR010065">
    <property type="entry name" value="AA_ABC_transptr_permease_3TM"/>
</dbReference>
<dbReference type="Proteomes" id="UP001500945">
    <property type="component" value="Unassembled WGS sequence"/>
</dbReference>
<keyword evidence="5 7" id="KW-1133">Transmembrane helix</keyword>
<dbReference type="InterPro" id="IPR035906">
    <property type="entry name" value="MetI-like_sf"/>
</dbReference>
<evidence type="ECO:0000256" key="6">
    <source>
        <dbReference type="ARBA" id="ARBA00023136"/>
    </source>
</evidence>
<sequence length="304" mass="32877">MSAENVLFDAPGPRARRRHAVIAGLGVLAALWALWVVIGKMNEANQLEGYMWSPFVTDPEVWTQYLLPGLWETVKAATLSVVLAGIFGLVFGMGRLSHVRAVRWVAGAVVEFFRSVPVLLMMIFFFFGWFSRSEWIPNEYAPLLGVVLALTLYNGSVIAELVRSGVYSLPKGQAEAGLSIGLSPGQTLRSIQLPQALTAMLPALVGQLVVVLKDTALGTIILYPELLTAAKTLGSAYANTVPAYIVVAVIFILINYALTRVARFVEHWLKRRGHTSGPVTTTAPNIVTGVGEPGAVMAEESATR</sequence>
<evidence type="ECO:0000256" key="4">
    <source>
        <dbReference type="ARBA" id="ARBA00022692"/>
    </source>
</evidence>
<proteinExistence type="inferred from homology"/>
<dbReference type="Pfam" id="PF00528">
    <property type="entry name" value="BPD_transp_1"/>
    <property type="match status" value="1"/>
</dbReference>
<comment type="subcellular location">
    <subcellularLocation>
        <location evidence="1 7">Cell membrane</location>
        <topology evidence="1 7">Multi-pass membrane protein</topology>
    </subcellularLocation>
</comment>
<evidence type="ECO:0000313" key="9">
    <source>
        <dbReference type="EMBL" id="GAA4403463.1"/>
    </source>
</evidence>
<dbReference type="PROSITE" id="PS50928">
    <property type="entry name" value="ABC_TM1"/>
    <property type="match status" value="1"/>
</dbReference>
<evidence type="ECO:0000256" key="1">
    <source>
        <dbReference type="ARBA" id="ARBA00004651"/>
    </source>
</evidence>
<dbReference type="PANTHER" id="PTHR30614">
    <property type="entry name" value="MEMBRANE COMPONENT OF AMINO ACID ABC TRANSPORTER"/>
    <property type="match status" value="1"/>
</dbReference>
<dbReference type="EMBL" id="BAABGM010000010">
    <property type="protein sequence ID" value="GAA4403463.1"/>
    <property type="molecule type" value="Genomic_DNA"/>
</dbReference>
<organism evidence="9 10">
    <name type="scientific">Fodinibacter luteus</name>
    <dbReference type="NCBI Taxonomy" id="552064"/>
    <lineage>
        <taxon>Bacteria</taxon>
        <taxon>Bacillati</taxon>
        <taxon>Actinomycetota</taxon>
        <taxon>Actinomycetes</taxon>
        <taxon>Micrococcales</taxon>
        <taxon>Intrasporangiaceae</taxon>
        <taxon>Fodinibacter (ex Wang et al. 2009)</taxon>
    </lineage>
</organism>
<dbReference type="NCBIfam" id="TIGR01726">
    <property type="entry name" value="HEQRo_perm_3TM"/>
    <property type="match status" value="1"/>
</dbReference>
<keyword evidence="4 7" id="KW-0812">Transmembrane</keyword>
<gene>
    <name evidence="9" type="ORF">GCM10023168_15020</name>
</gene>
<feature type="transmembrane region" description="Helical" evidence="7">
    <location>
        <begin position="140"/>
        <end position="162"/>
    </location>
</feature>
<dbReference type="CDD" id="cd06261">
    <property type="entry name" value="TM_PBP2"/>
    <property type="match status" value="1"/>
</dbReference>
<keyword evidence="6 7" id="KW-0472">Membrane</keyword>
<evidence type="ECO:0000256" key="2">
    <source>
        <dbReference type="ARBA" id="ARBA00022448"/>
    </source>
</evidence>
<evidence type="ECO:0000256" key="3">
    <source>
        <dbReference type="ARBA" id="ARBA00022475"/>
    </source>
</evidence>
<evidence type="ECO:0000256" key="5">
    <source>
        <dbReference type="ARBA" id="ARBA00022989"/>
    </source>
</evidence>
<dbReference type="InterPro" id="IPR000515">
    <property type="entry name" value="MetI-like"/>
</dbReference>
<dbReference type="SUPFAM" id="SSF161098">
    <property type="entry name" value="MetI-like"/>
    <property type="match status" value="1"/>
</dbReference>
<comment type="similarity">
    <text evidence="7">Belongs to the binding-protein-dependent transport system permease family.</text>
</comment>
<feature type="transmembrane region" description="Helical" evidence="7">
    <location>
        <begin position="20"/>
        <end position="38"/>
    </location>
</feature>
<dbReference type="RefSeq" id="WP_345204195.1">
    <property type="nucleotide sequence ID" value="NZ_BAABGM010000010.1"/>
</dbReference>
<evidence type="ECO:0000256" key="7">
    <source>
        <dbReference type="RuleBase" id="RU363032"/>
    </source>
</evidence>
<keyword evidence="10" id="KW-1185">Reference proteome</keyword>
<feature type="domain" description="ABC transmembrane type-1" evidence="8">
    <location>
        <begin position="70"/>
        <end position="262"/>
    </location>
</feature>
<evidence type="ECO:0000313" key="10">
    <source>
        <dbReference type="Proteomes" id="UP001500945"/>
    </source>
</evidence>
<feature type="transmembrane region" description="Helical" evidence="7">
    <location>
        <begin position="104"/>
        <end position="128"/>
    </location>
</feature>
<reference evidence="10" key="1">
    <citation type="journal article" date="2019" name="Int. J. Syst. Evol. Microbiol.">
        <title>The Global Catalogue of Microorganisms (GCM) 10K type strain sequencing project: providing services to taxonomists for standard genome sequencing and annotation.</title>
        <authorList>
            <consortium name="The Broad Institute Genomics Platform"/>
            <consortium name="The Broad Institute Genome Sequencing Center for Infectious Disease"/>
            <person name="Wu L."/>
            <person name="Ma J."/>
        </authorList>
    </citation>
    <scope>NUCLEOTIDE SEQUENCE [LARGE SCALE GENOMIC DNA]</scope>
    <source>
        <strain evidence="10">JCM 17809</strain>
    </source>
</reference>
<accession>A0ABP8KBF6</accession>
<protein>
    <submittedName>
        <fullName evidence="9">Amino acid ABC transporter permease</fullName>
    </submittedName>
</protein>
<feature type="transmembrane region" description="Helical" evidence="7">
    <location>
        <begin position="243"/>
        <end position="262"/>
    </location>
</feature>
<feature type="transmembrane region" description="Helical" evidence="7">
    <location>
        <begin position="74"/>
        <end position="92"/>
    </location>
</feature>
<evidence type="ECO:0000259" key="8">
    <source>
        <dbReference type="PROSITE" id="PS50928"/>
    </source>
</evidence>
<feature type="transmembrane region" description="Helical" evidence="7">
    <location>
        <begin position="199"/>
        <end position="223"/>
    </location>
</feature>
<keyword evidence="3" id="KW-1003">Cell membrane</keyword>
<comment type="caution">
    <text evidence="9">The sequence shown here is derived from an EMBL/GenBank/DDBJ whole genome shotgun (WGS) entry which is preliminary data.</text>
</comment>
<keyword evidence="2 7" id="KW-0813">Transport</keyword>
<name>A0ABP8KBF6_9MICO</name>